<dbReference type="EMBL" id="FMCW01000030">
    <property type="protein sequence ID" value="SCF12373.1"/>
    <property type="molecule type" value="Genomic_DNA"/>
</dbReference>
<sequence length="48" mass="5174">MCPPVPLFGMFWIVPAPQAGRFVPTPIPKSMPPSEPLLRCSSQVPVIG</sequence>
<evidence type="ECO:0000313" key="2">
    <source>
        <dbReference type="Proteomes" id="UP000199375"/>
    </source>
</evidence>
<protein>
    <submittedName>
        <fullName evidence="1">Uncharacterized protein</fullName>
    </submittedName>
</protein>
<accession>A0A1C4XV51</accession>
<organism evidence="1 2">
    <name type="scientific">Micromonospora haikouensis</name>
    <dbReference type="NCBI Taxonomy" id="686309"/>
    <lineage>
        <taxon>Bacteria</taxon>
        <taxon>Bacillati</taxon>
        <taxon>Actinomycetota</taxon>
        <taxon>Actinomycetes</taxon>
        <taxon>Micromonosporales</taxon>
        <taxon>Micromonosporaceae</taxon>
        <taxon>Micromonospora</taxon>
    </lineage>
</organism>
<reference evidence="1 2" key="1">
    <citation type="submission" date="2016-06" db="EMBL/GenBank/DDBJ databases">
        <authorList>
            <person name="Kjaerup R.B."/>
            <person name="Dalgaard T.S."/>
            <person name="Juul-Madsen H.R."/>
        </authorList>
    </citation>
    <scope>NUCLEOTIDE SEQUENCE [LARGE SCALE GENOMIC DNA]</scope>
    <source>
        <strain evidence="1 2">DSM 45626</strain>
    </source>
</reference>
<dbReference type="AlphaFoldDB" id="A0A1C4XV51"/>
<name>A0A1C4XV51_9ACTN</name>
<gene>
    <name evidence="1" type="ORF">GA0070558_13046</name>
</gene>
<proteinExistence type="predicted"/>
<evidence type="ECO:0000313" key="1">
    <source>
        <dbReference type="EMBL" id="SCF12373.1"/>
    </source>
</evidence>
<dbReference type="Proteomes" id="UP000199375">
    <property type="component" value="Unassembled WGS sequence"/>
</dbReference>